<dbReference type="AlphaFoldDB" id="A0A550C1Q6"/>
<dbReference type="EMBL" id="VDMD01000033">
    <property type="protein sequence ID" value="TRM58742.1"/>
    <property type="molecule type" value="Genomic_DNA"/>
</dbReference>
<keyword evidence="3" id="KW-1185">Reference proteome</keyword>
<reference evidence="2 3" key="1">
    <citation type="journal article" date="2019" name="New Phytol.">
        <title>Comparative genomics reveals unique wood-decay strategies and fruiting body development in the Schizophyllaceae.</title>
        <authorList>
            <person name="Almasi E."/>
            <person name="Sahu N."/>
            <person name="Krizsan K."/>
            <person name="Balint B."/>
            <person name="Kovacs G.M."/>
            <person name="Kiss B."/>
            <person name="Cseklye J."/>
            <person name="Drula E."/>
            <person name="Henrissat B."/>
            <person name="Nagy I."/>
            <person name="Chovatia M."/>
            <person name="Adam C."/>
            <person name="LaButti K."/>
            <person name="Lipzen A."/>
            <person name="Riley R."/>
            <person name="Grigoriev I.V."/>
            <person name="Nagy L.G."/>
        </authorList>
    </citation>
    <scope>NUCLEOTIDE SEQUENCE [LARGE SCALE GENOMIC DNA]</scope>
    <source>
        <strain evidence="2 3">NL-1724</strain>
    </source>
</reference>
<comment type="caution">
    <text evidence="2">The sequence shown here is derived from an EMBL/GenBank/DDBJ whole genome shotgun (WGS) entry which is preliminary data.</text>
</comment>
<accession>A0A550C1Q6</accession>
<name>A0A550C1Q6_9AGAR</name>
<evidence type="ECO:0000256" key="1">
    <source>
        <dbReference type="SAM" id="MobiDB-lite"/>
    </source>
</evidence>
<dbReference type="OrthoDB" id="10425033at2759"/>
<feature type="compositionally biased region" description="Basic and acidic residues" evidence="1">
    <location>
        <begin position="257"/>
        <end position="266"/>
    </location>
</feature>
<evidence type="ECO:0000313" key="2">
    <source>
        <dbReference type="EMBL" id="TRM58742.1"/>
    </source>
</evidence>
<organism evidence="2 3">
    <name type="scientific">Schizophyllum amplum</name>
    <dbReference type="NCBI Taxonomy" id="97359"/>
    <lineage>
        <taxon>Eukaryota</taxon>
        <taxon>Fungi</taxon>
        <taxon>Dikarya</taxon>
        <taxon>Basidiomycota</taxon>
        <taxon>Agaricomycotina</taxon>
        <taxon>Agaricomycetes</taxon>
        <taxon>Agaricomycetidae</taxon>
        <taxon>Agaricales</taxon>
        <taxon>Schizophyllaceae</taxon>
        <taxon>Schizophyllum</taxon>
    </lineage>
</organism>
<gene>
    <name evidence="2" type="ORF">BD626DRAFT_510389</name>
</gene>
<protein>
    <submittedName>
        <fullName evidence="2">Uncharacterized protein</fullName>
    </submittedName>
</protein>
<proteinExistence type="predicted"/>
<dbReference type="Proteomes" id="UP000320762">
    <property type="component" value="Unassembled WGS sequence"/>
</dbReference>
<evidence type="ECO:0000313" key="3">
    <source>
        <dbReference type="Proteomes" id="UP000320762"/>
    </source>
</evidence>
<feature type="region of interest" description="Disordered" evidence="1">
    <location>
        <begin position="240"/>
        <end position="292"/>
    </location>
</feature>
<sequence length="320" mass="36204">MRQRTFKRLYPPACALTKEPLPDLNEASHALDRSLERTKPDLFRSLQKAFGKWCYIGGAWKQCLNLDFFGNIELLSPTMHVAYDGRKGIGSGRLGYVPLKPSLDECVSRIYRNREFGQNLEELFPEPFIEYGVIVLGNNTISAAVYDGEPREYPIPDLADPRRQLYADKLKSGYVPPAKLVTWPDDDFVFPSHLNPCLVITNLRLKLEYWYGPDDSPRWDDATEAERDLYEQLTPGTDYLFDANSWDGPPPPPAPSKTEETTEAVRRSARVRGMKTEGSVTKIPKPGSKLAFPAKVHAPKPVATMAGRPSREIRTEDILY</sequence>